<protein>
    <submittedName>
        <fullName evidence="9">Chaperone protein DnaJ</fullName>
    </submittedName>
</protein>
<name>A0A2U1LVG9_ARTAN</name>
<evidence type="ECO:0000259" key="7">
    <source>
        <dbReference type="PROSITE" id="PS50076"/>
    </source>
</evidence>
<dbReference type="PRINTS" id="PR00625">
    <property type="entry name" value="JDOMAIN"/>
</dbReference>
<evidence type="ECO:0000256" key="6">
    <source>
        <dbReference type="SAM" id="MobiDB-lite"/>
    </source>
</evidence>
<evidence type="ECO:0000256" key="1">
    <source>
        <dbReference type="ARBA" id="ARBA00022723"/>
    </source>
</evidence>
<dbReference type="InterPro" id="IPR018253">
    <property type="entry name" value="DnaJ_domain_CS"/>
</dbReference>
<dbReference type="InterPro" id="IPR001623">
    <property type="entry name" value="DnaJ_domain"/>
</dbReference>
<gene>
    <name evidence="9" type="ORF">CTI12_AA447760</name>
</gene>
<dbReference type="InterPro" id="IPR001305">
    <property type="entry name" value="HSP_DnaJ_Cys-rich_dom"/>
</dbReference>
<feature type="domain" description="J" evidence="7">
    <location>
        <begin position="81"/>
        <end position="146"/>
    </location>
</feature>
<reference evidence="9 10" key="1">
    <citation type="journal article" date="2018" name="Mol. Plant">
        <title>The genome of Artemisia annua provides insight into the evolution of Asteraceae family and artemisinin biosynthesis.</title>
        <authorList>
            <person name="Shen Q."/>
            <person name="Zhang L."/>
            <person name="Liao Z."/>
            <person name="Wang S."/>
            <person name="Yan T."/>
            <person name="Shi P."/>
            <person name="Liu M."/>
            <person name="Fu X."/>
            <person name="Pan Q."/>
            <person name="Wang Y."/>
            <person name="Lv Z."/>
            <person name="Lu X."/>
            <person name="Zhang F."/>
            <person name="Jiang W."/>
            <person name="Ma Y."/>
            <person name="Chen M."/>
            <person name="Hao X."/>
            <person name="Li L."/>
            <person name="Tang Y."/>
            <person name="Lv G."/>
            <person name="Zhou Y."/>
            <person name="Sun X."/>
            <person name="Brodelius P.E."/>
            <person name="Rose J.K.C."/>
            <person name="Tang K."/>
        </authorList>
    </citation>
    <scope>NUCLEOTIDE SEQUENCE [LARGE SCALE GENOMIC DNA]</scope>
    <source>
        <strain evidence="10">cv. Huhao1</strain>
        <tissue evidence="9">Leaf</tissue>
    </source>
</reference>
<dbReference type="CDD" id="cd10747">
    <property type="entry name" value="DnaJ_C"/>
    <property type="match status" value="1"/>
</dbReference>
<sequence>MRGFSCRPNSFINNFKNVKYLLSVEPACGHEASKAFRPVVHSRGFYNIGSAGKHGDYTNMRMLTLKRSIHATGIYNSSAGDHYKILGVPQNASKEEIKKAFYVLAKKYHPDANENKTLAKIKFQEIRESYEILQDSKRRAKYDESKVKQRDRHRENTNYNSSRSADGPEHAHTTSEFTTWEDLYHQCPLSISFMEAARGCTKDISLRANFHCAACHGKGYSEGVCPTCKGFGRVSEDVYGKNEYNFGRRCNNCKGSGRVKKEDCSSCKGSGIMEGLKKVKVTVPAGVDSGHIISIPRAGSVNKKGVPRTLNIKLKVGEHPIFKRMHSDLYVDSDITFIQAIIGGKVEVPTLNGMIQVEIPKGVFEYGYITNLFKNSKRGYVTILRGKGLPKIGSMMSHGDQYVRFCFEFPTALSDRDRAILTEFLKEEKSAKGDWVLSNSDRIILKKLLKEESDLTKRSANKKWRFHFRLHFTINPIVKNALKLSFWIIVVLFLSKF</sequence>
<dbReference type="SUPFAM" id="SSF57938">
    <property type="entry name" value="DnaJ/Hsp40 cysteine-rich domain"/>
    <property type="match status" value="1"/>
</dbReference>
<evidence type="ECO:0000256" key="4">
    <source>
        <dbReference type="ARBA" id="ARBA00022833"/>
    </source>
</evidence>
<dbReference type="EMBL" id="PKPP01007586">
    <property type="protein sequence ID" value="PWA52992.1"/>
    <property type="molecule type" value="Genomic_DNA"/>
</dbReference>
<feature type="compositionally biased region" description="Basic and acidic residues" evidence="6">
    <location>
        <begin position="141"/>
        <end position="156"/>
    </location>
</feature>
<dbReference type="InterPro" id="IPR002939">
    <property type="entry name" value="DnaJ_C"/>
</dbReference>
<dbReference type="Pfam" id="PF00226">
    <property type="entry name" value="DnaJ"/>
    <property type="match status" value="1"/>
</dbReference>
<proteinExistence type="inferred from homology"/>
<keyword evidence="2" id="KW-0677">Repeat</keyword>
<dbReference type="InterPro" id="IPR036869">
    <property type="entry name" value="J_dom_sf"/>
</dbReference>
<dbReference type="GO" id="GO:0005524">
    <property type="term" value="F:ATP binding"/>
    <property type="evidence" value="ECO:0007669"/>
    <property type="project" value="InterPro"/>
</dbReference>
<dbReference type="AlphaFoldDB" id="A0A2U1LVG9"/>
<evidence type="ECO:0000256" key="5">
    <source>
        <dbReference type="PROSITE-ProRule" id="PRU00546"/>
    </source>
</evidence>
<feature type="domain" description="CR-type" evidence="8">
    <location>
        <begin position="199"/>
        <end position="276"/>
    </location>
</feature>
<dbReference type="Gene3D" id="2.10.230.10">
    <property type="entry name" value="Heat shock protein DnaJ, cysteine-rich domain"/>
    <property type="match status" value="1"/>
</dbReference>
<dbReference type="GO" id="GO:0008270">
    <property type="term" value="F:zinc ion binding"/>
    <property type="evidence" value="ECO:0007669"/>
    <property type="project" value="UniProtKB-KW"/>
</dbReference>
<dbReference type="CDD" id="cd06257">
    <property type="entry name" value="DnaJ"/>
    <property type="match status" value="1"/>
</dbReference>
<feature type="zinc finger region" description="CR-type" evidence="5">
    <location>
        <begin position="199"/>
        <end position="276"/>
    </location>
</feature>
<dbReference type="GO" id="GO:0031072">
    <property type="term" value="F:heat shock protein binding"/>
    <property type="evidence" value="ECO:0007669"/>
    <property type="project" value="InterPro"/>
</dbReference>
<dbReference type="HAMAP" id="MF_01152">
    <property type="entry name" value="DnaJ"/>
    <property type="match status" value="1"/>
</dbReference>
<accession>A0A2U1LVG9</accession>
<dbReference type="Gene3D" id="2.60.260.20">
    <property type="entry name" value="Urease metallochaperone UreE, N-terminal domain"/>
    <property type="match status" value="2"/>
</dbReference>
<dbReference type="GO" id="GO:0009408">
    <property type="term" value="P:response to heat"/>
    <property type="evidence" value="ECO:0007669"/>
    <property type="project" value="InterPro"/>
</dbReference>
<dbReference type="Pfam" id="PF01556">
    <property type="entry name" value="DnaJ_C"/>
    <property type="match status" value="1"/>
</dbReference>
<organism evidence="9 10">
    <name type="scientific">Artemisia annua</name>
    <name type="common">Sweet wormwood</name>
    <dbReference type="NCBI Taxonomy" id="35608"/>
    <lineage>
        <taxon>Eukaryota</taxon>
        <taxon>Viridiplantae</taxon>
        <taxon>Streptophyta</taxon>
        <taxon>Embryophyta</taxon>
        <taxon>Tracheophyta</taxon>
        <taxon>Spermatophyta</taxon>
        <taxon>Magnoliopsida</taxon>
        <taxon>eudicotyledons</taxon>
        <taxon>Gunneridae</taxon>
        <taxon>Pentapetalae</taxon>
        <taxon>asterids</taxon>
        <taxon>campanulids</taxon>
        <taxon>Asterales</taxon>
        <taxon>Asteraceae</taxon>
        <taxon>Asteroideae</taxon>
        <taxon>Anthemideae</taxon>
        <taxon>Artemisiinae</taxon>
        <taxon>Artemisia</taxon>
    </lineage>
</organism>
<dbReference type="PROSITE" id="PS00636">
    <property type="entry name" value="DNAJ_1"/>
    <property type="match status" value="1"/>
</dbReference>
<evidence type="ECO:0000256" key="3">
    <source>
        <dbReference type="ARBA" id="ARBA00022771"/>
    </source>
</evidence>
<keyword evidence="10" id="KW-1185">Reference proteome</keyword>
<dbReference type="OrthoDB" id="10256793at2759"/>
<dbReference type="GO" id="GO:0042026">
    <property type="term" value="P:protein refolding"/>
    <property type="evidence" value="ECO:0007669"/>
    <property type="project" value="TreeGrafter"/>
</dbReference>
<dbReference type="GO" id="GO:0005737">
    <property type="term" value="C:cytoplasm"/>
    <property type="evidence" value="ECO:0007669"/>
    <property type="project" value="TreeGrafter"/>
</dbReference>
<dbReference type="PANTHER" id="PTHR43096">
    <property type="entry name" value="DNAJ HOMOLOG 1, MITOCHONDRIAL-RELATED"/>
    <property type="match status" value="1"/>
</dbReference>
<feature type="region of interest" description="Disordered" evidence="6">
    <location>
        <begin position="141"/>
        <end position="172"/>
    </location>
</feature>
<dbReference type="SUPFAM" id="SSF49493">
    <property type="entry name" value="HSP40/DnaJ peptide-binding domain"/>
    <property type="match status" value="2"/>
</dbReference>
<dbReference type="InterPro" id="IPR012724">
    <property type="entry name" value="DnaJ"/>
</dbReference>
<keyword evidence="3 5" id="KW-0863">Zinc-finger</keyword>
<dbReference type="GO" id="GO:0051082">
    <property type="term" value="F:unfolded protein binding"/>
    <property type="evidence" value="ECO:0007669"/>
    <property type="project" value="InterPro"/>
</dbReference>
<evidence type="ECO:0000259" key="8">
    <source>
        <dbReference type="PROSITE" id="PS51188"/>
    </source>
</evidence>
<dbReference type="Gene3D" id="1.10.287.110">
    <property type="entry name" value="DnaJ domain"/>
    <property type="match status" value="1"/>
</dbReference>
<dbReference type="PROSITE" id="PS51188">
    <property type="entry name" value="ZF_CR"/>
    <property type="match status" value="1"/>
</dbReference>
<comment type="caution">
    <text evidence="9">The sequence shown here is derived from an EMBL/GenBank/DDBJ whole genome shotgun (WGS) entry which is preliminary data.</text>
</comment>
<evidence type="ECO:0000313" key="10">
    <source>
        <dbReference type="Proteomes" id="UP000245207"/>
    </source>
</evidence>
<dbReference type="InterPro" id="IPR008971">
    <property type="entry name" value="HSP40/DnaJ_pept-bd"/>
</dbReference>
<evidence type="ECO:0000313" key="9">
    <source>
        <dbReference type="EMBL" id="PWA52992.1"/>
    </source>
</evidence>
<dbReference type="SUPFAM" id="SSF46565">
    <property type="entry name" value="Chaperone J-domain"/>
    <property type="match status" value="1"/>
</dbReference>
<dbReference type="Proteomes" id="UP000245207">
    <property type="component" value="Unassembled WGS sequence"/>
</dbReference>
<dbReference type="PANTHER" id="PTHR43096:SF36">
    <property type="entry name" value="CHAPERONE PROTEIN DNAJ 1, MITOCHONDRIAL"/>
    <property type="match status" value="1"/>
</dbReference>
<keyword evidence="1 5" id="KW-0479">Metal-binding</keyword>
<evidence type="ECO:0000256" key="2">
    <source>
        <dbReference type="ARBA" id="ARBA00022737"/>
    </source>
</evidence>
<keyword evidence="4 5" id="KW-0862">Zinc</keyword>
<dbReference type="PROSITE" id="PS50076">
    <property type="entry name" value="DNAJ_2"/>
    <property type="match status" value="1"/>
</dbReference>
<dbReference type="SMART" id="SM00271">
    <property type="entry name" value="DnaJ"/>
    <property type="match status" value="1"/>
</dbReference>
<dbReference type="InterPro" id="IPR036410">
    <property type="entry name" value="HSP_DnaJ_Cys-rich_dom_sf"/>
</dbReference>
<dbReference type="STRING" id="35608.A0A2U1LVG9"/>